<protein>
    <submittedName>
        <fullName evidence="2">Uncharacterized protein</fullName>
    </submittedName>
</protein>
<dbReference type="VEuPathDB" id="FungiDB:FUN_024452"/>
<dbReference type="EMBL" id="LLXH01000157">
    <property type="protein sequence ID" value="PKC71628.1"/>
    <property type="molecule type" value="Genomic_DNA"/>
</dbReference>
<evidence type="ECO:0000256" key="1">
    <source>
        <dbReference type="SAM" id="MobiDB-lite"/>
    </source>
</evidence>
<accession>A0A2N0S7T7</accession>
<evidence type="ECO:0000313" key="2">
    <source>
        <dbReference type="EMBL" id="PKC71628.1"/>
    </source>
</evidence>
<sequence>MKSKSILMKSTDDTKDETNGIDYSKPHNGKPIMGIEVSPNGKYDLLMNLFIGLFNMAIEKDNNRISYLMQKAEILAEIELFYLLPHQRRWHTWFPEVIYYYANIDKTLKS</sequence>
<evidence type="ECO:0000313" key="3">
    <source>
        <dbReference type="Proteomes" id="UP000232688"/>
    </source>
</evidence>
<name>A0A2N0S7T7_9GLOM</name>
<comment type="caution">
    <text evidence="2">The sequence shown here is derived from an EMBL/GenBank/DDBJ whole genome shotgun (WGS) entry which is preliminary data.</text>
</comment>
<feature type="region of interest" description="Disordered" evidence="1">
    <location>
        <begin position="1"/>
        <end position="25"/>
    </location>
</feature>
<dbReference type="AlphaFoldDB" id="A0A2N0S7T7"/>
<reference evidence="2 3" key="2">
    <citation type="submission" date="2017-10" db="EMBL/GenBank/DDBJ databases">
        <title>Genome analyses suggest a sexual origin of heterokaryosis in a supposedly ancient asexual fungus.</title>
        <authorList>
            <person name="Corradi N."/>
            <person name="Sedzielewska K."/>
            <person name="Noel J."/>
            <person name="Charron P."/>
            <person name="Farinelli L."/>
            <person name="Marton T."/>
            <person name="Kruger M."/>
            <person name="Pelin A."/>
            <person name="Brachmann A."/>
            <person name="Corradi N."/>
        </authorList>
    </citation>
    <scope>NUCLEOTIDE SEQUENCE [LARGE SCALE GENOMIC DNA]</scope>
    <source>
        <strain evidence="2 3">A1</strain>
    </source>
</reference>
<dbReference type="Proteomes" id="UP000232688">
    <property type="component" value="Unassembled WGS sequence"/>
</dbReference>
<organism evidence="2 3">
    <name type="scientific">Rhizophagus irregularis</name>
    <dbReference type="NCBI Taxonomy" id="588596"/>
    <lineage>
        <taxon>Eukaryota</taxon>
        <taxon>Fungi</taxon>
        <taxon>Fungi incertae sedis</taxon>
        <taxon>Mucoromycota</taxon>
        <taxon>Glomeromycotina</taxon>
        <taxon>Glomeromycetes</taxon>
        <taxon>Glomerales</taxon>
        <taxon>Glomeraceae</taxon>
        <taxon>Rhizophagus</taxon>
    </lineage>
</organism>
<gene>
    <name evidence="2" type="ORF">RhiirA1_390382</name>
</gene>
<reference evidence="2 3" key="1">
    <citation type="submission" date="2017-10" db="EMBL/GenBank/DDBJ databases">
        <title>Extensive intraspecific genome diversity in a model arbuscular mycorrhizal fungus.</title>
        <authorList>
            <person name="Chen E.C.H."/>
            <person name="Morin E."/>
            <person name="Baudet D."/>
            <person name="Noel J."/>
            <person name="Ndikumana S."/>
            <person name="Charron P."/>
            <person name="St-Onge C."/>
            <person name="Giorgi J."/>
            <person name="Grigoriev I.V."/>
            <person name="Roux C."/>
            <person name="Martin F.M."/>
            <person name="Corradi N."/>
        </authorList>
    </citation>
    <scope>NUCLEOTIDE SEQUENCE [LARGE SCALE GENOMIC DNA]</scope>
    <source>
        <strain evidence="2 3">A1</strain>
    </source>
</reference>
<proteinExistence type="predicted"/>
<dbReference type="VEuPathDB" id="FungiDB:RhiirA1_390382"/>
<dbReference type="VEuPathDB" id="FungiDB:RhiirFUN_005751"/>